<proteinExistence type="predicted"/>
<evidence type="ECO:0000256" key="3">
    <source>
        <dbReference type="ARBA" id="ARBA00022989"/>
    </source>
</evidence>
<evidence type="ECO:0000313" key="8">
    <source>
        <dbReference type="Proteomes" id="UP001597044"/>
    </source>
</evidence>
<protein>
    <submittedName>
        <fullName evidence="7">O-antigen ligase family protein</fullName>
    </submittedName>
</protein>
<keyword evidence="8" id="KW-1185">Reference proteome</keyword>
<feature type="transmembrane region" description="Helical" evidence="5">
    <location>
        <begin position="66"/>
        <end position="89"/>
    </location>
</feature>
<dbReference type="PANTHER" id="PTHR37422">
    <property type="entry name" value="TEICHURONIC ACID BIOSYNTHESIS PROTEIN TUAE"/>
    <property type="match status" value="1"/>
</dbReference>
<sequence>MTKTAHMTGALLLLCVLTLIFSPVARFPSVWILLSVSAVVFVATVLRGVVTGRVSESGRVGMLRHIGELGWVALPVSVGLLSSLVLSVYPWQGAIVLAEFIGALVVGLTVAILAQVATSQGVTTQRSSCQGALESSSERMWLGRGIASCCVVTGLGALWLIYTPKHSAMVVAWLNSVENMNYWGFAFSLLISCSVAVVLSGRIGRLGITVALLTLLAAAALFTWLSLSYPSRGALLAALCSITLLVLLRFTRLPLKWLFAGTAGTFIFACVATFIIQSAGWMSYDTLNALSSRRLPIYDTTWGLWQQAPWFGWGLEAYKNHGAVEVAKHMDGLFFPAPHNILLEILYSLGVIGCVLVLATLGRILWLAMRAAREASNPFAGLLATAIITTLVLHGATDLSIYRPYFFLLVFAAWGLVQGSAPHLQSPQRQAGGSKGGAIKH</sequence>
<feature type="transmembrane region" description="Helical" evidence="5">
    <location>
        <begin position="182"/>
        <end position="199"/>
    </location>
</feature>
<dbReference type="Pfam" id="PF04932">
    <property type="entry name" value="Wzy_C"/>
    <property type="match status" value="1"/>
</dbReference>
<evidence type="ECO:0000256" key="5">
    <source>
        <dbReference type="SAM" id="Phobius"/>
    </source>
</evidence>
<name>A0ABW3HH41_9GAMM</name>
<dbReference type="Proteomes" id="UP001597044">
    <property type="component" value="Unassembled WGS sequence"/>
</dbReference>
<feature type="transmembrane region" description="Helical" evidence="5">
    <location>
        <begin position="206"/>
        <end position="227"/>
    </location>
</feature>
<dbReference type="InterPro" id="IPR051533">
    <property type="entry name" value="WaaL-like"/>
</dbReference>
<evidence type="ECO:0000256" key="1">
    <source>
        <dbReference type="ARBA" id="ARBA00004141"/>
    </source>
</evidence>
<reference evidence="8" key="1">
    <citation type="journal article" date="2019" name="Int. J. Syst. Evol. Microbiol.">
        <title>The Global Catalogue of Microorganisms (GCM) 10K type strain sequencing project: providing services to taxonomists for standard genome sequencing and annotation.</title>
        <authorList>
            <consortium name="The Broad Institute Genomics Platform"/>
            <consortium name="The Broad Institute Genome Sequencing Center for Infectious Disease"/>
            <person name="Wu L."/>
            <person name="Ma J."/>
        </authorList>
    </citation>
    <scope>NUCLEOTIDE SEQUENCE [LARGE SCALE GENOMIC DNA]</scope>
    <source>
        <strain evidence="8">CCUG 63419</strain>
    </source>
</reference>
<feature type="transmembrane region" description="Helical" evidence="5">
    <location>
        <begin position="257"/>
        <end position="276"/>
    </location>
</feature>
<dbReference type="PANTHER" id="PTHR37422:SF13">
    <property type="entry name" value="LIPOPOLYSACCHARIDE BIOSYNTHESIS PROTEIN PA4999-RELATED"/>
    <property type="match status" value="1"/>
</dbReference>
<evidence type="ECO:0000259" key="6">
    <source>
        <dbReference type="Pfam" id="PF04932"/>
    </source>
</evidence>
<comment type="caution">
    <text evidence="7">The sequence shown here is derived from an EMBL/GenBank/DDBJ whole genome shotgun (WGS) entry which is preliminary data.</text>
</comment>
<keyword evidence="2 5" id="KW-0812">Transmembrane</keyword>
<keyword evidence="7" id="KW-0436">Ligase</keyword>
<keyword evidence="3 5" id="KW-1133">Transmembrane helix</keyword>
<dbReference type="GO" id="GO:0016874">
    <property type="term" value="F:ligase activity"/>
    <property type="evidence" value="ECO:0007669"/>
    <property type="project" value="UniProtKB-KW"/>
</dbReference>
<dbReference type="RefSeq" id="WP_379070320.1">
    <property type="nucleotide sequence ID" value="NZ_JBHTIT010000001.1"/>
</dbReference>
<feature type="transmembrane region" description="Helical" evidence="5">
    <location>
        <begin position="36"/>
        <end position="54"/>
    </location>
</feature>
<keyword evidence="4 5" id="KW-0472">Membrane</keyword>
<evidence type="ECO:0000256" key="4">
    <source>
        <dbReference type="ARBA" id="ARBA00023136"/>
    </source>
</evidence>
<gene>
    <name evidence="7" type="ORF">ACFQ0F_06400</name>
</gene>
<organism evidence="7 8">
    <name type="scientific">Paraperlucidibaca wandonensis</name>
    <dbReference type="NCBI Taxonomy" id="1268273"/>
    <lineage>
        <taxon>Bacteria</taxon>
        <taxon>Pseudomonadati</taxon>
        <taxon>Pseudomonadota</taxon>
        <taxon>Gammaproteobacteria</taxon>
        <taxon>Moraxellales</taxon>
        <taxon>Moraxellaceae</taxon>
        <taxon>Paraperlucidibaca</taxon>
    </lineage>
</organism>
<feature type="transmembrane region" description="Helical" evidence="5">
    <location>
        <begin position="233"/>
        <end position="250"/>
    </location>
</feature>
<feature type="domain" description="O-antigen ligase-related" evidence="6">
    <location>
        <begin position="230"/>
        <end position="357"/>
    </location>
</feature>
<comment type="subcellular location">
    <subcellularLocation>
        <location evidence="1">Membrane</location>
        <topology evidence="1">Multi-pass membrane protein</topology>
    </subcellularLocation>
</comment>
<dbReference type="InterPro" id="IPR007016">
    <property type="entry name" value="O-antigen_ligase-rel_domated"/>
</dbReference>
<feature type="transmembrane region" description="Helical" evidence="5">
    <location>
        <begin position="141"/>
        <end position="162"/>
    </location>
</feature>
<feature type="transmembrane region" description="Helical" evidence="5">
    <location>
        <begin position="95"/>
        <end position="117"/>
    </location>
</feature>
<feature type="transmembrane region" description="Helical" evidence="5">
    <location>
        <begin position="378"/>
        <end position="396"/>
    </location>
</feature>
<evidence type="ECO:0000256" key="2">
    <source>
        <dbReference type="ARBA" id="ARBA00022692"/>
    </source>
</evidence>
<accession>A0ABW3HH41</accession>
<dbReference type="EMBL" id="JBHTIT010000001">
    <property type="protein sequence ID" value="MFD0950020.1"/>
    <property type="molecule type" value="Genomic_DNA"/>
</dbReference>
<evidence type="ECO:0000313" key="7">
    <source>
        <dbReference type="EMBL" id="MFD0950020.1"/>
    </source>
</evidence>
<feature type="transmembrane region" description="Helical" evidence="5">
    <location>
        <begin position="345"/>
        <end position="366"/>
    </location>
</feature>